<dbReference type="PANTHER" id="PTHR46697">
    <property type="entry name" value="FORMIN-BINDING PROTEIN 4"/>
    <property type="match status" value="1"/>
</dbReference>
<dbReference type="InterPro" id="IPR036020">
    <property type="entry name" value="WW_dom_sf"/>
</dbReference>
<feature type="region of interest" description="Disordered" evidence="1">
    <location>
        <begin position="831"/>
        <end position="877"/>
    </location>
</feature>
<feature type="region of interest" description="Disordered" evidence="1">
    <location>
        <begin position="95"/>
        <end position="426"/>
    </location>
</feature>
<dbReference type="SUPFAM" id="SSF51045">
    <property type="entry name" value="WW domain"/>
    <property type="match status" value="2"/>
</dbReference>
<feature type="compositionally biased region" description="Basic residues" evidence="1">
    <location>
        <begin position="694"/>
        <end position="707"/>
    </location>
</feature>
<evidence type="ECO:0000259" key="2">
    <source>
        <dbReference type="PROSITE" id="PS50020"/>
    </source>
</evidence>
<feature type="compositionally biased region" description="Pro residues" evidence="1">
    <location>
        <begin position="778"/>
        <end position="787"/>
    </location>
</feature>
<sequence>METNHQMSWIPNLADFLAEIDALDSGSSTPQHTEPDSTEVAETKEEKMEDASSSTNVEETPEPVEQEWQEILDPNTNCYYYWNSKTNEVTWEAPAAYKPPTIAPTEAADTTRAEKEPTLLEKLTRQEPDSSGGGKDNVSEKEKEDSETDEEAANSETHVEVSAGAIGGIVGYDSPEEDNSSHDESEKKDEEEEGKSETEMEQVVKQTDEKEVLGSEDNKEEKEAESKKEQNGKPSGEQGERSGKKISEGKSNADDDEDDDDLSRYQLFDDDEDENDKGGRKEGGATEEEEDEKGEEEEEEEEDVDEYVEDIDKQLEEELEQKKAELRKLELLDTVETETEEKDTIKEDGEGEEHMEAVEEQNGDEEEGEEEEEEEEDIQKLESDLKRKLEELGGIDELEETKETVKRKIEEVEDGEEAMEEDKGEIIPPKKMRTAGSVETVEVGVQCDLETPEESISRKKMKEEEQMKTKIVDLASTLTSKLQFLGISKKGLTKFQLLLISTETRIQDWREGLLESKHLIRKLEMADWELERYESEAAPRGWSCHWDRNHKQYFYMKQSTGESQWEYPLEAMQLEQEKIGVTGKEDSQAAFTLASSVEGAVYNKDSLLNMISSTGKLHKVDPKASVRNERQAFRRHRSKRGCHQSMSLALMLLVKGTVDGHDLIHVGVNDRVYGTYKGAEGSKQEVSSEVTAKKSSKKGKSKVKKKLKEAPITVKEEAPPPPIPALEVLAVAPPPPPEPDSVSNPPPPPPPSEPYPPPLQMSLHHQGLNPHLPASLAAPPPPPPPAPPEDELEEPAAPPPEPESNVAIIGKPQLIYDQAQLSSLPQLYSAQPTFDNIDGEPVDETTASPDSSVEPKTAKKGSKSKKLKKAKEKKLLAKKKIPHSLVEKWKQIKQEQAKEEEGSSSSEEEDHKVVNQKRILEWKKDQIEKGKAQYNANFETIRGDWRERLQKKKKKKKGVVGGGTS</sequence>
<dbReference type="InterPro" id="IPR053076">
    <property type="entry name" value="WW_domain_protein"/>
</dbReference>
<feature type="region of interest" description="Disordered" evidence="1">
    <location>
        <begin position="892"/>
        <end position="913"/>
    </location>
</feature>
<dbReference type="SMART" id="SM00456">
    <property type="entry name" value="WW"/>
    <property type="match status" value="2"/>
</dbReference>
<evidence type="ECO:0000313" key="4">
    <source>
        <dbReference type="Proteomes" id="UP000230750"/>
    </source>
</evidence>
<feature type="compositionally biased region" description="Acidic residues" evidence="1">
    <location>
        <begin position="285"/>
        <end position="309"/>
    </location>
</feature>
<dbReference type="InterPro" id="IPR001202">
    <property type="entry name" value="WW_dom"/>
</dbReference>
<feature type="domain" description="WW" evidence="2">
    <location>
        <begin position="62"/>
        <end position="96"/>
    </location>
</feature>
<dbReference type="PANTHER" id="PTHR46697:SF1">
    <property type="entry name" value="FORMIN-BINDING PROTEIN 4"/>
    <property type="match status" value="1"/>
</dbReference>
<feature type="compositionally biased region" description="Basic and acidic residues" evidence="1">
    <location>
        <begin position="342"/>
        <end position="357"/>
    </location>
</feature>
<proteinExistence type="predicted"/>
<evidence type="ECO:0000313" key="3">
    <source>
        <dbReference type="EMBL" id="PIK55017.1"/>
    </source>
</evidence>
<dbReference type="PROSITE" id="PS50020">
    <property type="entry name" value="WW_DOMAIN_2"/>
    <property type="match status" value="2"/>
</dbReference>
<protein>
    <submittedName>
        <fullName evidence="3">Putative formin-binding protein 4 isoform X1</fullName>
    </submittedName>
</protein>
<feature type="domain" description="WW" evidence="2">
    <location>
        <begin position="536"/>
        <end position="570"/>
    </location>
</feature>
<feature type="compositionally biased region" description="Basic and acidic residues" evidence="1">
    <location>
        <begin position="41"/>
        <end position="50"/>
    </location>
</feature>
<feature type="compositionally biased region" description="Acidic residues" evidence="1">
    <location>
        <begin position="358"/>
        <end position="377"/>
    </location>
</feature>
<feature type="compositionally biased region" description="Acidic residues" evidence="1">
    <location>
        <begin position="59"/>
        <end position="69"/>
    </location>
</feature>
<feature type="region of interest" description="Disordered" evidence="1">
    <location>
        <begin position="21"/>
        <end position="69"/>
    </location>
</feature>
<feature type="compositionally biased region" description="Basic and acidic residues" evidence="1">
    <location>
        <begin position="378"/>
        <end position="391"/>
    </location>
</feature>
<feature type="compositionally biased region" description="Pro residues" evidence="1">
    <location>
        <begin position="732"/>
        <end position="759"/>
    </location>
</feature>
<feature type="compositionally biased region" description="Basic residues" evidence="1">
    <location>
        <begin position="858"/>
        <end position="877"/>
    </location>
</feature>
<feature type="compositionally biased region" description="Basic and acidic residues" evidence="1">
    <location>
        <begin position="206"/>
        <end position="231"/>
    </location>
</feature>
<dbReference type="AlphaFoldDB" id="A0A2G8L426"/>
<dbReference type="Pfam" id="PF00397">
    <property type="entry name" value="WW"/>
    <property type="match status" value="2"/>
</dbReference>
<reference evidence="3 4" key="1">
    <citation type="journal article" date="2017" name="PLoS Biol.">
        <title>The sea cucumber genome provides insights into morphological evolution and visceral regeneration.</title>
        <authorList>
            <person name="Zhang X."/>
            <person name="Sun L."/>
            <person name="Yuan J."/>
            <person name="Sun Y."/>
            <person name="Gao Y."/>
            <person name="Zhang L."/>
            <person name="Li S."/>
            <person name="Dai H."/>
            <person name="Hamel J.F."/>
            <person name="Liu C."/>
            <person name="Yu Y."/>
            <person name="Liu S."/>
            <person name="Lin W."/>
            <person name="Guo K."/>
            <person name="Jin S."/>
            <person name="Xu P."/>
            <person name="Storey K.B."/>
            <person name="Huan P."/>
            <person name="Zhang T."/>
            <person name="Zhou Y."/>
            <person name="Zhang J."/>
            <person name="Lin C."/>
            <person name="Li X."/>
            <person name="Xing L."/>
            <person name="Huo D."/>
            <person name="Sun M."/>
            <person name="Wang L."/>
            <person name="Mercier A."/>
            <person name="Li F."/>
            <person name="Yang H."/>
            <person name="Xiang J."/>
        </authorList>
    </citation>
    <scope>NUCLEOTIDE SEQUENCE [LARGE SCALE GENOMIC DNA]</scope>
    <source>
        <strain evidence="3">Shaxun</strain>
        <tissue evidence="3">Muscle</tissue>
    </source>
</reference>
<organism evidence="3 4">
    <name type="scientific">Stichopus japonicus</name>
    <name type="common">Sea cucumber</name>
    <dbReference type="NCBI Taxonomy" id="307972"/>
    <lineage>
        <taxon>Eukaryota</taxon>
        <taxon>Metazoa</taxon>
        <taxon>Echinodermata</taxon>
        <taxon>Eleutherozoa</taxon>
        <taxon>Echinozoa</taxon>
        <taxon>Holothuroidea</taxon>
        <taxon>Aspidochirotacea</taxon>
        <taxon>Aspidochirotida</taxon>
        <taxon>Stichopodidae</taxon>
        <taxon>Apostichopus</taxon>
    </lineage>
</organism>
<feature type="compositionally biased region" description="Basic and acidic residues" evidence="1">
    <location>
        <begin position="310"/>
        <end position="331"/>
    </location>
</feature>
<feature type="compositionally biased region" description="Basic and acidic residues" evidence="1">
    <location>
        <begin position="401"/>
        <end position="410"/>
    </location>
</feature>
<feature type="compositionally biased region" description="Basic and acidic residues" evidence="1">
    <location>
        <begin position="892"/>
        <end position="901"/>
    </location>
</feature>
<dbReference type="CDD" id="cd00201">
    <property type="entry name" value="WW"/>
    <property type="match status" value="2"/>
</dbReference>
<dbReference type="PROSITE" id="PS01159">
    <property type="entry name" value="WW_DOMAIN_1"/>
    <property type="match status" value="1"/>
</dbReference>
<keyword evidence="4" id="KW-1185">Reference proteome</keyword>
<feature type="compositionally biased region" description="Basic and acidic residues" evidence="1">
    <location>
        <begin position="238"/>
        <end position="253"/>
    </location>
</feature>
<feature type="compositionally biased region" description="Acidic residues" evidence="1">
    <location>
        <begin position="411"/>
        <end position="423"/>
    </location>
</feature>
<comment type="caution">
    <text evidence="3">The sequence shown here is derived from an EMBL/GenBank/DDBJ whole genome shotgun (WGS) entry which is preliminary data.</text>
</comment>
<feature type="compositionally biased region" description="Basic and acidic residues" evidence="1">
    <location>
        <begin position="179"/>
        <end position="188"/>
    </location>
</feature>
<dbReference type="OrthoDB" id="2444812at2759"/>
<dbReference type="Gene3D" id="2.20.70.10">
    <property type="match status" value="2"/>
</dbReference>
<evidence type="ECO:0000256" key="1">
    <source>
        <dbReference type="SAM" id="MobiDB-lite"/>
    </source>
</evidence>
<feature type="compositionally biased region" description="Basic and acidic residues" evidence="1">
    <location>
        <begin position="109"/>
        <end position="128"/>
    </location>
</feature>
<accession>A0A2G8L426</accession>
<feature type="region of interest" description="Disordered" evidence="1">
    <location>
        <begin position="679"/>
        <end position="811"/>
    </location>
</feature>
<dbReference type="EMBL" id="MRZV01000227">
    <property type="protein sequence ID" value="PIK55017.1"/>
    <property type="molecule type" value="Genomic_DNA"/>
</dbReference>
<name>A0A2G8L426_STIJA</name>
<dbReference type="Proteomes" id="UP000230750">
    <property type="component" value="Unassembled WGS sequence"/>
</dbReference>
<gene>
    <name evidence="3" type="ORF">BSL78_08064</name>
</gene>
<dbReference type="STRING" id="307972.A0A2G8L426"/>